<evidence type="ECO:0000313" key="2">
    <source>
        <dbReference type="Proteomes" id="UP001262582"/>
    </source>
</evidence>
<sequence length="105" mass="12198">MLILLYSNFSHATITLPPASEDLNSRNYDYLQADQNRSAVFPAENLREGGFQFTEEFTTGAVSLLQEYHYSLLSAAISNEADSWIYQLNFRNLLELQIFPFNFFW</sequence>
<gene>
    <name evidence="1" type="ORF">RM539_01755</name>
</gene>
<protein>
    <submittedName>
        <fullName evidence="1">Uncharacterized protein</fullName>
    </submittedName>
</protein>
<accession>A0ABU3D192</accession>
<name>A0ABU3D192_9FLAO</name>
<evidence type="ECO:0000313" key="1">
    <source>
        <dbReference type="EMBL" id="MDT0675307.1"/>
    </source>
</evidence>
<dbReference type="RefSeq" id="WP_311501755.1">
    <property type="nucleotide sequence ID" value="NZ_JAVRHK010000001.1"/>
</dbReference>
<proteinExistence type="predicted"/>
<dbReference type="EMBL" id="JAVRHK010000001">
    <property type="protein sequence ID" value="MDT0675307.1"/>
    <property type="molecule type" value="Genomic_DNA"/>
</dbReference>
<reference evidence="1 2" key="1">
    <citation type="submission" date="2023-09" db="EMBL/GenBank/DDBJ databases">
        <authorList>
            <person name="Rey-Velasco X."/>
        </authorList>
    </citation>
    <scope>NUCLEOTIDE SEQUENCE [LARGE SCALE GENOMIC DNA]</scope>
    <source>
        <strain evidence="1 2">F117</strain>
    </source>
</reference>
<organism evidence="1 2">
    <name type="scientific">Autumnicola musiva</name>
    <dbReference type="NCBI Taxonomy" id="3075589"/>
    <lineage>
        <taxon>Bacteria</taxon>
        <taxon>Pseudomonadati</taxon>
        <taxon>Bacteroidota</taxon>
        <taxon>Flavobacteriia</taxon>
        <taxon>Flavobacteriales</taxon>
        <taxon>Flavobacteriaceae</taxon>
        <taxon>Autumnicola</taxon>
    </lineage>
</organism>
<keyword evidence="2" id="KW-1185">Reference proteome</keyword>
<comment type="caution">
    <text evidence="1">The sequence shown here is derived from an EMBL/GenBank/DDBJ whole genome shotgun (WGS) entry which is preliminary data.</text>
</comment>
<dbReference type="Proteomes" id="UP001262582">
    <property type="component" value="Unassembled WGS sequence"/>
</dbReference>